<keyword evidence="12" id="KW-0229">DNA integration</keyword>
<keyword evidence="10" id="KW-0067">ATP-binding</keyword>
<evidence type="ECO:0000256" key="10">
    <source>
        <dbReference type="ARBA" id="ARBA00022840"/>
    </source>
</evidence>
<evidence type="ECO:0000256" key="13">
    <source>
        <dbReference type="ARBA" id="ARBA00022918"/>
    </source>
</evidence>
<dbReference type="EMBL" id="LBMM01011374">
    <property type="protein sequence ID" value="KMQ86881.1"/>
    <property type="molecule type" value="Genomic_DNA"/>
</dbReference>
<evidence type="ECO:0000256" key="15">
    <source>
        <dbReference type="ARBA" id="ARBA00023113"/>
    </source>
</evidence>
<evidence type="ECO:0000256" key="12">
    <source>
        <dbReference type="ARBA" id="ARBA00022908"/>
    </source>
</evidence>
<dbReference type="Pfam" id="PF22936">
    <property type="entry name" value="Pol_BBD"/>
    <property type="match status" value="1"/>
</dbReference>
<dbReference type="PaxDb" id="67767-A0A0J7K9H9"/>
<dbReference type="Pfam" id="PF13976">
    <property type="entry name" value="gag_pre-integrs"/>
    <property type="match status" value="1"/>
</dbReference>
<keyword evidence="6" id="KW-0547">Nucleotide-binding</keyword>
<keyword evidence="14" id="KW-0808">Transferase</keyword>
<dbReference type="GO" id="GO:0042575">
    <property type="term" value="C:DNA polymerase complex"/>
    <property type="evidence" value="ECO:0007669"/>
    <property type="project" value="UniProtKB-ARBA"/>
</dbReference>
<keyword evidence="9" id="KW-0378">Hydrolase</keyword>
<dbReference type="GO" id="GO:0003887">
    <property type="term" value="F:DNA-directed DNA polymerase activity"/>
    <property type="evidence" value="ECO:0007669"/>
    <property type="project" value="UniProtKB-KW"/>
</dbReference>
<keyword evidence="17" id="KW-0511">Multifunctional enzyme</keyword>
<keyword evidence="5" id="KW-0479">Metal-binding</keyword>
<evidence type="ECO:0000256" key="9">
    <source>
        <dbReference type="ARBA" id="ARBA00022801"/>
    </source>
</evidence>
<dbReference type="GO" id="GO:0006508">
    <property type="term" value="P:proteolysis"/>
    <property type="evidence" value="ECO:0007669"/>
    <property type="project" value="UniProtKB-KW"/>
</dbReference>
<dbReference type="Pfam" id="PF25597">
    <property type="entry name" value="SH3_retrovirus"/>
    <property type="match status" value="1"/>
</dbReference>
<dbReference type="InterPro" id="IPR013103">
    <property type="entry name" value="RVT_2"/>
</dbReference>
<evidence type="ECO:0000256" key="3">
    <source>
        <dbReference type="ARBA" id="ARBA00022670"/>
    </source>
</evidence>
<dbReference type="InterPro" id="IPR057670">
    <property type="entry name" value="SH3_retrovirus"/>
</dbReference>
<dbReference type="GO" id="GO:0005524">
    <property type="term" value="F:ATP binding"/>
    <property type="evidence" value="ECO:0007669"/>
    <property type="project" value="UniProtKB-KW"/>
</dbReference>
<dbReference type="GO" id="GO:0003964">
    <property type="term" value="F:RNA-directed DNA polymerase activity"/>
    <property type="evidence" value="ECO:0007669"/>
    <property type="project" value="UniProtKB-KW"/>
</dbReference>
<keyword evidence="8" id="KW-0255">Endonuclease</keyword>
<dbReference type="InterPro" id="IPR039537">
    <property type="entry name" value="Retrotran_Ty1/copia-like"/>
</dbReference>
<dbReference type="InterPro" id="IPR043502">
    <property type="entry name" value="DNA/RNA_pol_sf"/>
</dbReference>
<dbReference type="GO" id="GO:0003676">
    <property type="term" value="F:nucleic acid binding"/>
    <property type="evidence" value="ECO:0007669"/>
    <property type="project" value="InterPro"/>
</dbReference>
<dbReference type="InterPro" id="IPR036397">
    <property type="entry name" value="RNaseH_sf"/>
</dbReference>
<keyword evidence="16" id="KW-0233">DNA recombination</keyword>
<keyword evidence="15" id="KW-0917">Virion maturation</keyword>
<dbReference type="SUPFAM" id="SSF53098">
    <property type="entry name" value="Ribonuclease H-like"/>
    <property type="match status" value="1"/>
</dbReference>
<evidence type="ECO:0000313" key="19">
    <source>
        <dbReference type="EMBL" id="KMQ86881.1"/>
    </source>
</evidence>
<dbReference type="PANTHER" id="PTHR42648:SF11">
    <property type="entry name" value="TRANSPOSON TY4-P GAG-POL POLYPROTEIN"/>
    <property type="match status" value="1"/>
</dbReference>
<name>A0A0J7K9H9_LASNI</name>
<feature type="non-terminal residue" evidence="19">
    <location>
        <position position="1"/>
    </location>
</feature>
<keyword evidence="14" id="KW-0548">Nucleotidyltransferase</keyword>
<evidence type="ECO:0000256" key="11">
    <source>
        <dbReference type="ARBA" id="ARBA00022842"/>
    </source>
</evidence>
<comment type="function">
    <text evidence="1">The aspartyl protease (PR) mediates the proteolytic cleavages of the Gag and Gag-Pol polyproteins after assembly of the VLP.</text>
</comment>
<evidence type="ECO:0000256" key="2">
    <source>
        <dbReference type="ARBA" id="ARBA00022612"/>
    </source>
</evidence>
<evidence type="ECO:0000256" key="4">
    <source>
        <dbReference type="ARBA" id="ARBA00022722"/>
    </source>
</evidence>
<dbReference type="Pfam" id="PF14223">
    <property type="entry name" value="Retrotran_gag_2"/>
    <property type="match status" value="2"/>
</dbReference>
<evidence type="ECO:0000256" key="8">
    <source>
        <dbReference type="ARBA" id="ARBA00022759"/>
    </source>
</evidence>
<dbReference type="OrthoDB" id="7600563at2759"/>
<accession>A0A0J7K9H9</accession>
<evidence type="ECO:0000259" key="18">
    <source>
        <dbReference type="PROSITE" id="PS50994"/>
    </source>
</evidence>
<dbReference type="GO" id="GO:0015074">
    <property type="term" value="P:DNA integration"/>
    <property type="evidence" value="ECO:0007669"/>
    <property type="project" value="UniProtKB-KW"/>
</dbReference>
<keyword evidence="7" id="KW-0064">Aspartyl protease</keyword>
<dbReference type="GO" id="GO:0004519">
    <property type="term" value="F:endonuclease activity"/>
    <property type="evidence" value="ECO:0007669"/>
    <property type="project" value="UniProtKB-KW"/>
</dbReference>
<protein>
    <submittedName>
        <fullName evidence="19">Gag-pol polyprotein</fullName>
    </submittedName>
</protein>
<proteinExistence type="predicted"/>
<gene>
    <name evidence="19" type="ORF">RF55_14019</name>
</gene>
<feature type="domain" description="Integrase catalytic" evidence="18">
    <location>
        <begin position="514"/>
        <end position="689"/>
    </location>
</feature>
<keyword evidence="4" id="KW-0540">Nuclease</keyword>
<evidence type="ECO:0000256" key="1">
    <source>
        <dbReference type="ARBA" id="ARBA00002180"/>
    </source>
</evidence>
<dbReference type="Gene3D" id="3.30.420.10">
    <property type="entry name" value="Ribonuclease H-like superfamily/Ribonuclease H"/>
    <property type="match status" value="1"/>
</dbReference>
<keyword evidence="14" id="KW-0239">DNA-directed DNA polymerase</keyword>
<evidence type="ECO:0000313" key="20">
    <source>
        <dbReference type="Proteomes" id="UP000036403"/>
    </source>
</evidence>
<keyword evidence="3" id="KW-0645">Protease</keyword>
<dbReference type="Proteomes" id="UP000036403">
    <property type="component" value="Unassembled WGS sequence"/>
</dbReference>
<dbReference type="Pfam" id="PF07727">
    <property type="entry name" value="RVT_2"/>
    <property type="match status" value="1"/>
</dbReference>
<keyword evidence="11" id="KW-0460">Magnesium</keyword>
<dbReference type="GO" id="GO:0006310">
    <property type="term" value="P:DNA recombination"/>
    <property type="evidence" value="ECO:0007669"/>
    <property type="project" value="UniProtKB-KW"/>
</dbReference>
<dbReference type="STRING" id="67767.A0A0J7K9H9"/>
<keyword evidence="2" id="KW-1188">Viral release from host cell</keyword>
<keyword evidence="20" id="KW-1185">Reference proteome</keyword>
<dbReference type="GO" id="GO:0046872">
    <property type="term" value="F:metal ion binding"/>
    <property type="evidence" value="ECO:0007669"/>
    <property type="project" value="UniProtKB-KW"/>
</dbReference>
<dbReference type="PANTHER" id="PTHR42648">
    <property type="entry name" value="TRANSPOSASE, PUTATIVE-RELATED"/>
    <property type="match status" value="1"/>
</dbReference>
<dbReference type="InterPro" id="IPR012337">
    <property type="entry name" value="RNaseH-like_sf"/>
</dbReference>
<dbReference type="AlphaFoldDB" id="A0A0J7K9H9"/>
<evidence type="ECO:0000256" key="7">
    <source>
        <dbReference type="ARBA" id="ARBA00022750"/>
    </source>
</evidence>
<dbReference type="InterPro" id="IPR025724">
    <property type="entry name" value="GAG-pre-integrase_dom"/>
</dbReference>
<evidence type="ECO:0000256" key="6">
    <source>
        <dbReference type="ARBA" id="ARBA00022741"/>
    </source>
</evidence>
<evidence type="ECO:0000256" key="16">
    <source>
        <dbReference type="ARBA" id="ARBA00023172"/>
    </source>
</evidence>
<dbReference type="PROSITE" id="PS50994">
    <property type="entry name" value="INTEGRASE"/>
    <property type="match status" value="1"/>
</dbReference>
<dbReference type="InterPro" id="IPR054722">
    <property type="entry name" value="PolX-like_BBD"/>
</dbReference>
<dbReference type="GO" id="GO:0004190">
    <property type="term" value="F:aspartic-type endopeptidase activity"/>
    <property type="evidence" value="ECO:0007669"/>
    <property type="project" value="UniProtKB-KW"/>
</dbReference>
<sequence length="1245" mass="142713">IVRYLKGTKELKFKLTSSKRGLEVYTDADWAEDRTDSKSHSGFLFQYNGGAIAWACRKQTCTAWSSCEAEYIAIAEASRELLWIRRLPEDFDIIQTKPISMYEDNQSAIKMAELLRANITKLNNDNYSVWKFKLELFLIKDDLWTQVSTEKPTEATAAAAWQKRDNKARATMGLIVEDSQLIHIRKATTAKQICNLKLSETGNMEDHVTLMQDLVDKLTALGEEIKDHLFVAMLLSSLPDTYVPYLITALESRPETELTLSLVKGKLIDEYKRRKGVPDTEDSSHFKQDCFKYKKWKANTDKTETANEIKDKNERTGSVCFSIHEAENKRDTWYIDSGATSHITNDQRFFDVLERKDMPNVTLANGEGAKVLGIGSGELQCLNEKNKEVKVKIKDVLYVPNLTESLLSVKRLTEIGLTVQFKGKQCVIVKDNIVVATAYLSSNMYAMRIKNRALAAKGSEHTPRCQHTWHRRFGHRHPEDVQKLQDMELISGLKMQDCGVREVCECCIQGKLSRSPIPKKATTRAASVLELVYTDLCGPMQNATPSGKRYLMTIIDNYSRFTEVYFLKYKSEAEKYIKDYIRYAKNKFGKNVKVIRSDNGREYITKDLKDSLIKEGIKVQYTAPYSAFQNGVAERKNRTLMEAARCMLIDAGMEKKYWTEAVNTACYLQNTLPSKAVTKTPFELWNNRKVNVEHLHVFGCKAYTHIPKEKRRKLDNKAILLTFVGYSAESKAYRMLDKVTNKIIISRDVRFIEHELKKGENTGLRNKKEEMKNVPVKDKVIPIKRQEATRTNEAVTIFEDEFEDEQGQDLNESLEEFAEAEDGQVTEEDEQQVQSERDIPQITLNSKPKNRVEALNGADKEEWIKAMNEEMKSMIDNSTLKLTEGRKAIGCKWVFKRKRNTITGLMKYKARLVAQGYSQKYGTDYDEVFAPVVKATTLRLLLAVATQKKLKIHHFDAKTAFLNGDLTEIIYMKQPEGFINEKNKGLVCRLIKSIYGLKQTAKAWNKKLHGALIKLSFRQSASDPCLYSKGTSKGVQYMTVYVDDLLIADEDEDEIQNTASKLEEEFELTRLGELQNYLEINIERDSNGVFYMDQAQYIQKIIDRFGLWDAKISKIPMDTGYLKIAHDGKAMSNNNNFQRLIGALLYVATHTQPDIATSVSILSTRIKQPTETDWNEAKRIVRYLKGTKELKFKLTSSKRGLEVYTDADWAKDRTDSKSHSGFLFQYNGASTLAAWYRREKVWNKI</sequence>
<dbReference type="CDD" id="cd09272">
    <property type="entry name" value="RNase_HI_RT_Ty1"/>
    <property type="match status" value="1"/>
</dbReference>
<evidence type="ECO:0000256" key="14">
    <source>
        <dbReference type="ARBA" id="ARBA00022932"/>
    </source>
</evidence>
<comment type="caution">
    <text evidence="19">The sequence shown here is derived from an EMBL/GenBank/DDBJ whole genome shotgun (WGS) entry which is preliminary data.</text>
</comment>
<evidence type="ECO:0000256" key="5">
    <source>
        <dbReference type="ARBA" id="ARBA00022723"/>
    </source>
</evidence>
<evidence type="ECO:0000256" key="17">
    <source>
        <dbReference type="ARBA" id="ARBA00023268"/>
    </source>
</evidence>
<dbReference type="InterPro" id="IPR001584">
    <property type="entry name" value="Integrase_cat-core"/>
</dbReference>
<dbReference type="SUPFAM" id="SSF56672">
    <property type="entry name" value="DNA/RNA polymerases"/>
    <property type="match status" value="1"/>
</dbReference>
<keyword evidence="13" id="KW-0695">RNA-directed DNA polymerase</keyword>
<reference evidence="19 20" key="1">
    <citation type="submission" date="2015-04" db="EMBL/GenBank/DDBJ databases">
        <title>Lasius niger genome sequencing.</title>
        <authorList>
            <person name="Konorov E.A."/>
            <person name="Nikitin M.A."/>
            <person name="Kirill M.V."/>
            <person name="Chang P."/>
        </authorList>
    </citation>
    <scope>NUCLEOTIDE SEQUENCE [LARGE SCALE GENOMIC DNA]</scope>
    <source>
        <tissue evidence="19">Whole</tissue>
    </source>
</reference>
<organism evidence="19 20">
    <name type="scientific">Lasius niger</name>
    <name type="common">Black garden ant</name>
    <dbReference type="NCBI Taxonomy" id="67767"/>
    <lineage>
        <taxon>Eukaryota</taxon>
        <taxon>Metazoa</taxon>
        <taxon>Ecdysozoa</taxon>
        <taxon>Arthropoda</taxon>
        <taxon>Hexapoda</taxon>
        <taxon>Insecta</taxon>
        <taxon>Pterygota</taxon>
        <taxon>Neoptera</taxon>
        <taxon>Endopterygota</taxon>
        <taxon>Hymenoptera</taxon>
        <taxon>Apocrita</taxon>
        <taxon>Aculeata</taxon>
        <taxon>Formicoidea</taxon>
        <taxon>Formicidae</taxon>
        <taxon>Formicinae</taxon>
        <taxon>Lasius</taxon>
        <taxon>Lasius</taxon>
    </lineage>
</organism>
<dbReference type="Pfam" id="PF00665">
    <property type="entry name" value="rve"/>
    <property type="match status" value="1"/>
</dbReference>